<feature type="domain" description="Peptidase M48" evidence="9">
    <location>
        <begin position="140"/>
        <end position="299"/>
    </location>
</feature>
<sequence>MTLPGRPRPATRAIAALRPWALALTLTAASAAAPATGSPAASVTANKPPPSAAALPSPAPASPQQAGAEDPPAPAPDMFRSMVPSAWLETQGAQAYAQVMGAATRAHRLEPAGNARVVQAREILQRLVPYALKWNDRARNWKWEVNLVRSRDINAICLPGGRIAIDTGMLERLKLNNDETALLMSHLIAHALREHARAHIGEQQTTAHDDGASSGRADTVTEQWSTADVAAQLIAMRYGTSDETEADVIGADIASRAGFDPRAGLVLWQKFDWAARRRRQPFTFAHPVNAKRLADLKKRQKDMLPLYAKAKKTTVGRLPPYRPGR</sequence>
<reference evidence="10" key="1">
    <citation type="submission" date="2022-11" db="EMBL/GenBank/DDBJ databases">
        <title>Robbsia betulipollinis sp. nov., isolated from pollen of birch (Betula pendula).</title>
        <authorList>
            <person name="Shi H."/>
            <person name="Ambika Manirajan B."/>
            <person name="Ratering S."/>
            <person name="Geissler-Plaum R."/>
            <person name="Schnell S."/>
        </authorList>
    </citation>
    <scope>NUCLEOTIDE SEQUENCE</scope>
    <source>
        <strain evidence="10">Bb-Pol-6</strain>
    </source>
</reference>
<feature type="chain" id="PRO_5047057415" evidence="8">
    <location>
        <begin position="32"/>
        <end position="325"/>
    </location>
</feature>
<name>A0ABT3ZK29_9BURK</name>
<evidence type="ECO:0000313" key="10">
    <source>
        <dbReference type="EMBL" id="MCY0386901.1"/>
    </source>
</evidence>
<dbReference type="InterPro" id="IPR051156">
    <property type="entry name" value="Mito/Outer_Membr_Metalloprot"/>
</dbReference>
<evidence type="ECO:0000256" key="6">
    <source>
        <dbReference type="RuleBase" id="RU003983"/>
    </source>
</evidence>
<evidence type="ECO:0000256" key="8">
    <source>
        <dbReference type="SAM" id="SignalP"/>
    </source>
</evidence>
<evidence type="ECO:0000259" key="9">
    <source>
        <dbReference type="Pfam" id="PF01435"/>
    </source>
</evidence>
<accession>A0ABT3ZK29</accession>
<comment type="cofactor">
    <cofactor evidence="6">
        <name>Zn(2+)</name>
        <dbReference type="ChEBI" id="CHEBI:29105"/>
    </cofactor>
    <text evidence="6">Binds 1 zinc ion per subunit.</text>
</comment>
<dbReference type="PANTHER" id="PTHR22726">
    <property type="entry name" value="METALLOENDOPEPTIDASE OMA1"/>
    <property type="match status" value="1"/>
</dbReference>
<evidence type="ECO:0000256" key="4">
    <source>
        <dbReference type="ARBA" id="ARBA00022833"/>
    </source>
</evidence>
<keyword evidence="2" id="KW-0479">Metal-binding</keyword>
<evidence type="ECO:0000256" key="3">
    <source>
        <dbReference type="ARBA" id="ARBA00022801"/>
    </source>
</evidence>
<comment type="caution">
    <text evidence="10">The sequence shown here is derived from an EMBL/GenBank/DDBJ whole genome shotgun (WGS) entry which is preliminary data.</text>
</comment>
<dbReference type="CDD" id="cd07331">
    <property type="entry name" value="M48C_Oma1_like"/>
    <property type="match status" value="1"/>
</dbReference>
<comment type="similarity">
    <text evidence="6">Belongs to the peptidase M48 family.</text>
</comment>
<dbReference type="RefSeq" id="WP_267846568.1">
    <property type="nucleotide sequence ID" value="NZ_JAPMXC010000001.1"/>
</dbReference>
<organism evidence="10 11">
    <name type="scientific">Robbsia betulipollinis</name>
    <dbReference type="NCBI Taxonomy" id="2981849"/>
    <lineage>
        <taxon>Bacteria</taxon>
        <taxon>Pseudomonadati</taxon>
        <taxon>Pseudomonadota</taxon>
        <taxon>Betaproteobacteria</taxon>
        <taxon>Burkholderiales</taxon>
        <taxon>Burkholderiaceae</taxon>
        <taxon>Robbsia</taxon>
    </lineage>
</organism>
<keyword evidence="4 6" id="KW-0862">Zinc</keyword>
<evidence type="ECO:0000256" key="7">
    <source>
        <dbReference type="SAM" id="MobiDB-lite"/>
    </source>
</evidence>
<keyword evidence="5 6" id="KW-0482">Metalloprotease</keyword>
<feature type="region of interest" description="Disordered" evidence="7">
    <location>
        <begin position="33"/>
        <end position="79"/>
    </location>
</feature>
<feature type="signal peptide" evidence="8">
    <location>
        <begin position="1"/>
        <end position="31"/>
    </location>
</feature>
<feature type="compositionally biased region" description="Low complexity" evidence="7">
    <location>
        <begin position="33"/>
        <end position="45"/>
    </location>
</feature>
<dbReference type="InterPro" id="IPR001915">
    <property type="entry name" value="Peptidase_M48"/>
</dbReference>
<evidence type="ECO:0000256" key="5">
    <source>
        <dbReference type="ARBA" id="ARBA00023049"/>
    </source>
</evidence>
<keyword evidence="1 6" id="KW-0645">Protease</keyword>
<keyword evidence="3 6" id="KW-0378">Hydrolase</keyword>
<evidence type="ECO:0000256" key="2">
    <source>
        <dbReference type="ARBA" id="ARBA00022723"/>
    </source>
</evidence>
<dbReference type="Pfam" id="PF01435">
    <property type="entry name" value="Peptidase_M48"/>
    <property type="match status" value="1"/>
</dbReference>
<gene>
    <name evidence="10" type="ORF">OVY01_06585</name>
</gene>
<proteinExistence type="inferred from homology"/>
<dbReference type="EMBL" id="JAPMXC010000001">
    <property type="protein sequence ID" value="MCY0386901.1"/>
    <property type="molecule type" value="Genomic_DNA"/>
</dbReference>
<dbReference type="PANTHER" id="PTHR22726:SF1">
    <property type="entry name" value="METALLOENDOPEPTIDASE OMA1, MITOCHONDRIAL"/>
    <property type="match status" value="1"/>
</dbReference>
<dbReference type="Gene3D" id="3.30.2010.10">
    <property type="entry name" value="Metalloproteases ('zincins'), catalytic domain"/>
    <property type="match status" value="1"/>
</dbReference>
<dbReference type="Proteomes" id="UP001082899">
    <property type="component" value="Unassembled WGS sequence"/>
</dbReference>
<evidence type="ECO:0000256" key="1">
    <source>
        <dbReference type="ARBA" id="ARBA00022670"/>
    </source>
</evidence>
<evidence type="ECO:0000313" key="11">
    <source>
        <dbReference type="Proteomes" id="UP001082899"/>
    </source>
</evidence>
<protein>
    <submittedName>
        <fullName evidence="10">M48 family metallopeptidase</fullName>
    </submittedName>
</protein>
<feature type="compositionally biased region" description="Pro residues" evidence="7">
    <location>
        <begin position="47"/>
        <end position="61"/>
    </location>
</feature>
<keyword evidence="11" id="KW-1185">Reference proteome</keyword>
<keyword evidence="8" id="KW-0732">Signal</keyword>